<dbReference type="PANTHER" id="PTHR48021">
    <property type="match status" value="1"/>
</dbReference>
<evidence type="ECO:0000256" key="5">
    <source>
        <dbReference type="ARBA" id="ARBA00022692"/>
    </source>
</evidence>
<feature type="transmembrane region" description="Helical" evidence="8">
    <location>
        <begin position="81"/>
        <end position="103"/>
    </location>
</feature>
<evidence type="ECO:0000256" key="8">
    <source>
        <dbReference type="SAM" id="Phobius"/>
    </source>
</evidence>
<dbReference type="Pfam" id="PF00083">
    <property type="entry name" value="Sugar_tr"/>
    <property type="match status" value="1"/>
</dbReference>
<keyword evidence="5 8" id="KW-0812">Transmembrane</keyword>
<evidence type="ECO:0000256" key="7">
    <source>
        <dbReference type="ARBA" id="ARBA00023136"/>
    </source>
</evidence>
<dbReference type="InterPro" id="IPR005828">
    <property type="entry name" value="MFS_sugar_transport-like"/>
</dbReference>
<keyword evidence="2" id="KW-0813">Transport</keyword>
<dbReference type="PRINTS" id="PR00171">
    <property type="entry name" value="SUGRTRNSPORT"/>
</dbReference>
<dbReference type="InterPro" id="IPR050549">
    <property type="entry name" value="MFS_Trehalose_Transporter"/>
</dbReference>
<accession>A0A0A8J8L5</accession>
<feature type="transmembrane region" description="Helical" evidence="8">
    <location>
        <begin position="317"/>
        <end position="336"/>
    </location>
</feature>
<evidence type="ECO:0000256" key="2">
    <source>
        <dbReference type="ARBA" id="ARBA00022448"/>
    </source>
</evidence>
<feature type="transmembrane region" description="Helical" evidence="8">
    <location>
        <begin position="446"/>
        <end position="465"/>
    </location>
</feature>
<feature type="transmembrane region" description="Helical" evidence="8">
    <location>
        <begin position="193"/>
        <end position="213"/>
    </location>
</feature>
<feature type="transmembrane region" description="Helical" evidence="8">
    <location>
        <begin position="278"/>
        <end position="302"/>
    </location>
</feature>
<dbReference type="InterPro" id="IPR020846">
    <property type="entry name" value="MFS_dom"/>
</dbReference>
<evidence type="ECO:0000313" key="10">
    <source>
        <dbReference type="EMBL" id="BAQ02354.1"/>
    </source>
</evidence>
<dbReference type="GO" id="GO:0022857">
    <property type="term" value="F:transmembrane transporter activity"/>
    <property type="evidence" value="ECO:0007669"/>
    <property type="project" value="InterPro"/>
</dbReference>
<reference evidence="10" key="1">
    <citation type="submission" date="2014-01" db="EMBL/GenBank/DDBJ databases">
        <title>Herbivory-induced expression of glucose transporter gene of the brown planthopper, Nilaparvata lugens.</title>
        <authorList>
            <person name="Kikuta S."/>
            <person name="Kobayashi T."/>
            <person name="Kikawada T."/>
            <person name="Suetsugu Y."/>
            <person name="Sato R."/>
            <person name="Nakashima R."/>
            <person name="Noda H."/>
        </authorList>
    </citation>
    <scope>NUCLEOTIDE SEQUENCE</scope>
    <source>
        <strain evidence="10">Nlst25</strain>
    </source>
</reference>
<feature type="transmembrane region" description="Helical" evidence="8">
    <location>
        <begin position="110"/>
        <end position="129"/>
    </location>
</feature>
<feature type="transmembrane region" description="Helical" evidence="8">
    <location>
        <begin position="40"/>
        <end position="61"/>
    </location>
</feature>
<evidence type="ECO:0000256" key="3">
    <source>
        <dbReference type="ARBA" id="ARBA00022475"/>
    </source>
</evidence>
<feature type="transmembrane region" description="Helical" evidence="8">
    <location>
        <begin position="135"/>
        <end position="157"/>
    </location>
</feature>
<dbReference type="PROSITE" id="PS50850">
    <property type="entry name" value="MFS"/>
    <property type="match status" value="1"/>
</dbReference>
<keyword evidence="6 8" id="KW-1133">Transmembrane helix</keyword>
<comment type="subcellular location">
    <subcellularLocation>
        <location evidence="1">Cell membrane</location>
        <topology evidence="1">Multi-pass membrane protein</topology>
    </subcellularLocation>
</comment>
<feature type="transmembrane region" description="Helical" evidence="8">
    <location>
        <begin position="413"/>
        <end position="434"/>
    </location>
</feature>
<dbReference type="InterPro" id="IPR036259">
    <property type="entry name" value="MFS_trans_sf"/>
</dbReference>
<evidence type="ECO:0000256" key="6">
    <source>
        <dbReference type="ARBA" id="ARBA00022989"/>
    </source>
</evidence>
<protein>
    <submittedName>
        <fullName evidence="10">Sugar transporter</fullName>
    </submittedName>
</protein>
<evidence type="ECO:0000256" key="4">
    <source>
        <dbReference type="ARBA" id="ARBA00022597"/>
    </source>
</evidence>
<feature type="transmembrane region" description="Helical" evidence="8">
    <location>
        <begin position="169"/>
        <end position="187"/>
    </location>
</feature>
<dbReference type="OrthoDB" id="6610146at2759"/>
<proteinExistence type="evidence at transcript level"/>
<keyword evidence="3" id="KW-1003">Cell membrane</keyword>
<organism evidence="10">
    <name type="scientific">Nilaparvata lugens</name>
    <name type="common">Brown planthopper</name>
    <dbReference type="NCBI Taxonomy" id="108931"/>
    <lineage>
        <taxon>Eukaryota</taxon>
        <taxon>Metazoa</taxon>
        <taxon>Ecdysozoa</taxon>
        <taxon>Arthropoda</taxon>
        <taxon>Hexapoda</taxon>
        <taxon>Insecta</taxon>
        <taxon>Pterygota</taxon>
        <taxon>Neoptera</taxon>
        <taxon>Paraneoptera</taxon>
        <taxon>Hemiptera</taxon>
        <taxon>Auchenorrhyncha</taxon>
        <taxon>Fulgoroidea</taxon>
        <taxon>Delphacidae</taxon>
        <taxon>Delphacinae</taxon>
        <taxon>Nilaparvata</taxon>
    </lineage>
</organism>
<keyword evidence="7 8" id="KW-0472">Membrane</keyword>
<feature type="transmembrane region" description="Helical" evidence="8">
    <location>
        <begin position="343"/>
        <end position="363"/>
    </location>
</feature>
<keyword evidence="4 10" id="KW-0762">Sugar transport</keyword>
<evidence type="ECO:0000256" key="1">
    <source>
        <dbReference type="ARBA" id="ARBA00004651"/>
    </source>
</evidence>
<gene>
    <name evidence="10" type="primary">NlST</name>
</gene>
<sequence length="499" mass="54431">MKGEASLPGIYVIKSLVTTNGVSDEKIEPEKPKEKSHRQWMCAIIATLSLFTMGMIVGWTSPVIPKFGEDPEAPSLDEHQVSWVVSLVYFGGLFSPLATGLLMDRCGRKAGLILTSAEAILSWVVLLFTKSPTGVYVGRFLGGTVGGSAFTVVPIYICEIATPKVRGALNSITLIMAWCGVLFEYAVGPYVSYFTLNLLSGIVPLLVLLLTFIMPESPYYYTMVNQPTKAAQSLAWLRCTTTHHIHTELLTIQDTVSDAMIHKKGMTDLLGTSGNRKAFLMTSVLVIVTRLSGISVIIAYAAQAVPDSGFITTDQCAMLICGTWIVVGLLATSLISRFERKPLMVVSCLGCSLATFIYGLYHFLQTNTNLNLSPYTWVPLTSLILHSAFFSVGLGCVPNMVQGELFASNIKGVASGTTCIVIAITSFLTNKLYYPVAELMGIHVNYWFYTVACIGGALFSHYVLLETRNKTLQEIQIELTGERKVTPTLEPNPKDSPII</sequence>
<dbReference type="AlphaFoldDB" id="A0A0A8J8L5"/>
<feature type="domain" description="Major facilitator superfamily (MFS) profile" evidence="9">
    <location>
        <begin position="42"/>
        <end position="468"/>
    </location>
</feature>
<dbReference type="PANTHER" id="PTHR48021:SF1">
    <property type="entry name" value="GH07001P-RELATED"/>
    <property type="match status" value="1"/>
</dbReference>
<evidence type="ECO:0000259" key="9">
    <source>
        <dbReference type="PROSITE" id="PS50850"/>
    </source>
</evidence>
<dbReference type="FunFam" id="1.20.1250.20:FF:000218">
    <property type="entry name" value="facilitated trehalose transporter Tret1"/>
    <property type="match status" value="1"/>
</dbReference>
<dbReference type="InterPro" id="IPR003663">
    <property type="entry name" value="Sugar/inositol_transpt"/>
</dbReference>
<dbReference type="Gene3D" id="1.20.1250.20">
    <property type="entry name" value="MFS general substrate transporter like domains"/>
    <property type="match status" value="1"/>
</dbReference>
<dbReference type="EMBL" id="AB901054">
    <property type="protein sequence ID" value="BAQ02354.1"/>
    <property type="molecule type" value="mRNA"/>
</dbReference>
<dbReference type="GO" id="GO:0005886">
    <property type="term" value="C:plasma membrane"/>
    <property type="evidence" value="ECO:0007669"/>
    <property type="project" value="UniProtKB-SubCell"/>
</dbReference>
<name>A0A0A8J8L5_NILLU</name>
<feature type="transmembrane region" description="Helical" evidence="8">
    <location>
        <begin position="383"/>
        <end position="401"/>
    </location>
</feature>
<dbReference type="SUPFAM" id="SSF103473">
    <property type="entry name" value="MFS general substrate transporter"/>
    <property type="match status" value="1"/>
</dbReference>